<sequence length="122" mass="14074">MVRDGYIQRMVEDPCSSIALENMFYELDVEWVVGIHLDRSTNRPQPPLQLQDMSVPSLEDLVHKWIRALSVIALSVTELFQVSSLHEEPAVAWFNKFGESSIFFFPNLIVDAFKSENLRAIY</sequence>
<evidence type="ECO:0000313" key="1">
    <source>
        <dbReference type="EMBL" id="EMS64200.1"/>
    </source>
</evidence>
<protein>
    <submittedName>
        <fullName evidence="1">Uncharacterized protein</fullName>
    </submittedName>
</protein>
<dbReference type="EMBL" id="KD058904">
    <property type="protein sequence ID" value="EMS64200.1"/>
    <property type="molecule type" value="Genomic_DNA"/>
</dbReference>
<reference evidence="1" key="1">
    <citation type="journal article" date="2013" name="Nature">
        <title>Draft genome of the wheat A-genome progenitor Triticum urartu.</title>
        <authorList>
            <person name="Ling H.Q."/>
            <person name="Zhao S."/>
            <person name="Liu D."/>
            <person name="Wang J."/>
            <person name="Sun H."/>
            <person name="Zhang C."/>
            <person name="Fan H."/>
            <person name="Li D."/>
            <person name="Dong L."/>
            <person name="Tao Y."/>
            <person name="Gao C."/>
            <person name="Wu H."/>
            <person name="Li Y."/>
            <person name="Cui Y."/>
            <person name="Guo X."/>
            <person name="Zheng S."/>
            <person name="Wang B."/>
            <person name="Yu K."/>
            <person name="Liang Q."/>
            <person name="Yang W."/>
            <person name="Lou X."/>
            <person name="Chen J."/>
            <person name="Feng M."/>
            <person name="Jian J."/>
            <person name="Zhang X."/>
            <person name="Luo G."/>
            <person name="Jiang Y."/>
            <person name="Liu J."/>
            <person name="Wang Z."/>
            <person name="Sha Y."/>
            <person name="Zhang B."/>
            <person name="Wu H."/>
            <person name="Tang D."/>
            <person name="Shen Q."/>
            <person name="Xue P."/>
            <person name="Zou S."/>
            <person name="Wang X."/>
            <person name="Liu X."/>
            <person name="Wang F."/>
            <person name="Yang Y."/>
            <person name="An X."/>
            <person name="Dong Z."/>
            <person name="Zhang K."/>
            <person name="Zhang X."/>
            <person name="Luo M.C."/>
            <person name="Dvorak J."/>
            <person name="Tong Y."/>
            <person name="Wang J."/>
            <person name="Yang H."/>
            <person name="Li Z."/>
            <person name="Wang D."/>
            <person name="Zhang A."/>
            <person name="Wang J."/>
        </authorList>
    </citation>
    <scope>NUCLEOTIDE SEQUENCE</scope>
</reference>
<gene>
    <name evidence="1" type="ORF">TRIUR3_04963</name>
</gene>
<dbReference type="AlphaFoldDB" id="M8AH21"/>
<proteinExistence type="predicted"/>
<accession>M8AH21</accession>
<name>M8AH21_TRIUA</name>
<organism evidence="1">
    <name type="scientific">Triticum urartu</name>
    <name type="common">Red wild einkorn</name>
    <name type="synonym">Crithodium urartu</name>
    <dbReference type="NCBI Taxonomy" id="4572"/>
    <lineage>
        <taxon>Eukaryota</taxon>
        <taxon>Viridiplantae</taxon>
        <taxon>Streptophyta</taxon>
        <taxon>Embryophyta</taxon>
        <taxon>Tracheophyta</taxon>
        <taxon>Spermatophyta</taxon>
        <taxon>Magnoliopsida</taxon>
        <taxon>Liliopsida</taxon>
        <taxon>Poales</taxon>
        <taxon>Poaceae</taxon>
        <taxon>BOP clade</taxon>
        <taxon>Pooideae</taxon>
        <taxon>Triticodae</taxon>
        <taxon>Triticeae</taxon>
        <taxon>Triticinae</taxon>
        <taxon>Triticum</taxon>
    </lineage>
</organism>